<gene>
    <name evidence="3" type="ORF">P691DRAFT_812586</name>
</gene>
<dbReference type="Gene3D" id="1.10.1670.10">
    <property type="entry name" value="Helix-hairpin-Helix base-excision DNA repair enzymes (C-terminal)"/>
    <property type="match status" value="1"/>
</dbReference>
<comment type="caution">
    <text evidence="3">The sequence shown here is derived from an EMBL/GenBank/DDBJ whole genome shotgun (WGS) entry which is preliminary data.</text>
</comment>
<reference evidence="3" key="1">
    <citation type="submission" date="2020-11" db="EMBL/GenBank/DDBJ databases">
        <authorList>
            <consortium name="DOE Joint Genome Institute"/>
            <person name="Ahrendt S."/>
            <person name="Riley R."/>
            <person name="Andreopoulos W."/>
            <person name="Labutti K."/>
            <person name="Pangilinan J."/>
            <person name="Ruiz-Duenas F.J."/>
            <person name="Barrasa J.M."/>
            <person name="Sanchez-Garcia M."/>
            <person name="Camarero S."/>
            <person name="Miyauchi S."/>
            <person name="Serrano A."/>
            <person name="Linde D."/>
            <person name="Babiker R."/>
            <person name="Drula E."/>
            <person name="Ayuso-Fernandez I."/>
            <person name="Pacheco R."/>
            <person name="Padilla G."/>
            <person name="Ferreira P."/>
            <person name="Barriuso J."/>
            <person name="Kellner H."/>
            <person name="Castanera R."/>
            <person name="Alfaro M."/>
            <person name="Ramirez L."/>
            <person name="Pisabarro A.G."/>
            <person name="Kuo A."/>
            <person name="Tritt A."/>
            <person name="Lipzen A."/>
            <person name="He G."/>
            <person name="Yan M."/>
            <person name="Ng V."/>
            <person name="Cullen D."/>
            <person name="Martin F."/>
            <person name="Rosso M.-N."/>
            <person name="Henrissat B."/>
            <person name="Hibbett D."/>
            <person name="Martinez A.T."/>
            <person name="Grigoriev I.V."/>
        </authorList>
    </citation>
    <scope>NUCLEOTIDE SEQUENCE</scope>
    <source>
        <strain evidence="3">MF-IS2</strain>
    </source>
</reference>
<evidence type="ECO:0000313" key="3">
    <source>
        <dbReference type="EMBL" id="KAF9449418.1"/>
    </source>
</evidence>
<dbReference type="Gene3D" id="1.10.340.30">
    <property type="entry name" value="Hypothetical protein, domain 2"/>
    <property type="match status" value="1"/>
</dbReference>
<name>A0A9P5XDL1_9AGAR</name>
<dbReference type="EMBL" id="MU151131">
    <property type="protein sequence ID" value="KAF9449418.1"/>
    <property type="molecule type" value="Genomic_DNA"/>
</dbReference>
<dbReference type="Pfam" id="PF00730">
    <property type="entry name" value="HhH-GPD"/>
    <property type="match status" value="1"/>
</dbReference>
<dbReference type="InterPro" id="IPR011257">
    <property type="entry name" value="DNA_glycosylase"/>
</dbReference>
<proteinExistence type="predicted"/>
<accession>A0A9P5XDL1</accession>
<dbReference type="AlphaFoldDB" id="A0A9P5XDL1"/>
<organism evidence="3 4">
    <name type="scientific">Macrolepiota fuliginosa MF-IS2</name>
    <dbReference type="NCBI Taxonomy" id="1400762"/>
    <lineage>
        <taxon>Eukaryota</taxon>
        <taxon>Fungi</taxon>
        <taxon>Dikarya</taxon>
        <taxon>Basidiomycota</taxon>
        <taxon>Agaricomycotina</taxon>
        <taxon>Agaricomycetes</taxon>
        <taxon>Agaricomycetidae</taxon>
        <taxon>Agaricales</taxon>
        <taxon>Agaricineae</taxon>
        <taxon>Agaricaceae</taxon>
        <taxon>Macrolepiota</taxon>
    </lineage>
</organism>
<dbReference type="SMART" id="SM00478">
    <property type="entry name" value="ENDO3c"/>
    <property type="match status" value="1"/>
</dbReference>
<dbReference type="CDD" id="cd00056">
    <property type="entry name" value="ENDO3c"/>
    <property type="match status" value="1"/>
</dbReference>
<feature type="domain" description="HhH-GPD" evidence="2">
    <location>
        <begin position="113"/>
        <end position="283"/>
    </location>
</feature>
<protein>
    <submittedName>
        <fullName evidence="3">DNA glycosylase</fullName>
    </submittedName>
</protein>
<evidence type="ECO:0000256" key="1">
    <source>
        <dbReference type="SAM" id="MobiDB-lite"/>
    </source>
</evidence>
<dbReference type="PANTHER" id="PTHR47203">
    <property type="match status" value="1"/>
</dbReference>
<dbReference type="Proteomes" id="UP000807342">
    <property type="component" value="Unassembled WGS sequence"/>
</dbReference>
<keyword evidence="4" id="KW-1185">Reference proteome</keyword>
<dbReference type="OrthoDB" id="5607at2759"/>
<dbReference type="InterPro" id="IPR023170">
    <property type="entry name" value="HhH_base_excis_C"/>
</dbReference>
<evidence type="ECO:0000259" key="2">
    <source>
        <dbReference type="SMART" id="SM00478"/>
    </source>
</evidence>
<feature type="compositionally biased region" description="Polar residues" evidence="1">
    <location>
        <begin position="1"/>
        <end position="12"/>
    </location>
</feature>
<feature type="region of interest" description="Disordered" evidence="1">
    <location>
        <begin position="1"/>
        <end position="62"/>
    </location>
</feature>
<dbReference type="GO" id="GO:0006285">
    <property type="term" value="P:base-excision repair, AP site formation"/>
    <property type="evidence" value="ECO:0007669"/>
    <property type="project" value="UniProtKB-ARBA"/>
</dbReference>
<sequence length="332" mass="36335">MQLRSNAKNQSPHAPIVTEIPSKQRKRPADDTPPESPQKSKKLKLQASYTTQSPFPDYPHPTHAEALEVHDILVAAHQPNAPVVRRPPQTSSNSAQSCGQVPNVIEAIIGTILSQNTSGANCARAKKNLDDAFGRNNFGGIVNAPKEKVVDAIRTGGLANKKAGMIQGLLKAIKKKHGIYSLQHLAGEPLHPNDTPVVMKDEEIMAELLTYDGVGPKTASCVLLFCLERDSFAVDTHVYRLSRLLGWVPGKADRVLAQAHLDLRVPAHLKYGLHVLMVQHGRACKGCKNAGSGEGCVLRTYLKEKKIKTEEDFDQRLAEVNHEVEVKREDTG</sequence>
<dbReference type="InterPro" id="IPR003265">
    <property type="entry name" value="HhH-GPD_domain"/>
</dbReference>
<dbReference type="PANTHER" id="PTHR47203:SF1">
    <property type="entry name" value="HYPOTHETICAL BASE EXCISION DNA REPAIR PROTEIN (EUROFUNG)"/>
    <property type="match status" value="1"/>
</dbReference>
<dbReference type="SUPFAM" id="SSF48150">
    <property type="entry name" value="DNA-glycosylase"/>
    <property type="match status" value="1"/>
</dbReference>
<dbReference type="GO" id="GO:0000702">
    <property type="term" value="F:oxidized base lesion DNA N-glycosylase activity"/>
    <property type="evidence" value="ECO:0007669"/>
    <property type="project" value="UniProtKB-ARBA"/>
</dbReference>
<evidence type="ECO:0000313" key="4">
    <source>
        <dbReference type="Proteomes" id="UP000807342"/>
    </source>
</evidence>